<dbReference type="AlphaFoldDB" id="A0A7R8YY30"/>
<dbReference type="OrthoDB" id="10594413at2759"/>
<accession>A0A7R8YY30</accession>
<dbReference type="InParanoid" id="A0A7R8YY30"/>
<sequence length="271" mass="31507">MSVKVTQSIQKPLLINNIEFAVETFSFFCLHPKSRHYCIQSDFEIQGGIEGTIRVYPRGTDDDIFENWLSIVTSVRSKTDSDIYAKLDVSLRSFDGLETIEKLSPDYRLLHSREEVWDMSKFTSTESVLQQWEKFLDSCGTLKLNLTLTVHLDRSANTWISSICNQPIRSRLRQMLRNKSGEQHFDVMFTIGKWHFEAHRRVIKCNPILRSILQRSDPQSRLIDLPNFRPESFANLIIDSYIQSNLFCKKCFIYRVKGTPPCCDAKTKYGC</sequence>
<dbReference type="InterPro" id="IPR008974">
    <property type="entry name" value="TRAF-like"/>
</dbReference>
<dbReference type="EMBL" id="LR899011">
    <property type="protein sequence ID" value="CAD7086415.1"/>
    <property type="molecule type" value="Genomic_DNA"/>
</dbReference>
<dbReference type="Proteomes" id="UP000594454">
    <property type="component" value="Chromosome 3"/>
</dbReference>
<proteinExistence type="predicted"/>
<keyword evidence="2" id="KW-1185">Reference proteome</keyword>
<name>A0A7R8YY30_HERIL</name>
<evidence type="ECO:0008006" key="3">
    <source>
        <dbReference type="Google" id="ProtNLM"/>
    </source>
</evidence>
<organism evidence="1 2">
    <name type="scientific">Hermetia illucens</name>
    <name type="common">Black soldier fly</name>
    <dbReference type="NCBI Taxonomy" id="343691"/>
    <lineage>
        <taxon>Eukaryota</taxon>
        <taxon>Metazoa</taxon>
        <taxon>Ecdysozoa</taxon>
        <taxon>Arthropoda</taxon>
        <taxon>Hexapoda</taxon>
        <taxon>Insecta</taxon>
        <taxon>Pterygota</taxon>
        <taxon>Neoptera</taxon>
        <taxon>Endopterygota</taxon>
        <taxon>Diptera</taxon>
        <taxon>Brachycera</taxon>
        <taxon>Stratiomyomorpha</taxon>
        <taxon>Stratiomyidae</taxon>
        <taxon>Hermetiinae</taxon>
        <taxon>Hermetia</taxon>
    </lineage>
</organism>
<reference evidence="1 2" key="1">
    <citation type="submission" date="2020-11" db="EMBL/GenBank/DDBJ databases">
        <authorList>
            <person name="Wallbank WR R."/>
            <person name="Pardo Diaz C."/>
            <person name="Kozak K."/>
            <person name="Martin S."/>
            <person name="Jiggins C."/>
            <person name="Moest M."/>
            <person name="Warren A I."/>
            <person name="Generalovic N T."/>
            <person name="Byers J.R.P. K."/>
            <person name="Montejo-Kovacevich G."/>
            <person name="Yen C E."/>
        </authorList>
    </citation>
    <scope>NUCLEOTIDE SEQUENCE [LARGE SCALE GENOMIC DNA]</scope>
</reference>
<evidence type="ECO:0000313" key="2">
    <source>
        <dbReference type="Proteomes" id="UP000594454"/>
    </source>
</evidence>
<dbReference type="SUPFAM" id="SSF49599">
    <property type="entry name" value="TRAF domain-like"/>
    <property type="match status" value="1"/>
</dbReference>
<gene>
    <name evidence="1" type="ORF">HERILL_LOCUS9191</name>
</gene>
<dbReference type="Gene3D" id="2.60.210.10">
    <property type="entry name" value="Apoptosis, Tumor Necrosis Factor Receptor Associated Protein 2, Chain A"/>
    <property type="match status" value="1"/>
</dbReference>
<protein>
    <recommendedName>
        <fullName evidence="3">BTB domain-containing protein</fullName>
    </recommendedName>
</protein>
<evidence type="ECO:0000313" key="1">
    <source>
        <dbReference type="EMBL" id="CAD7086415.1"/>
    </source>
</evidence>